<protein>
    <submittedName>
        <fullName evidence="5">Sensor protein TdiS</fullName>
    </submittedName>
</protein>
<dbReference type="InterPro" id="IPR036388">
    <property type="entry name" value="WH-like_DNA-bd_sf"/>
</dbReference>
<feature type="domain" description="HTH luxR-type" evidence="4">
    <location>
        <begin position="125"/>
        <end position="190"/>
    </location>
</feature>
<evidence type="ECO:0000256" key="1">
    <source>
        <dbReference type="ARBA" id="ARBA00023015"/>
    </source>
</evidence>
<dbReference type="GO" id="GO:0006355">
    <property type="term" value="P:regulation of DNA-templated transcription"/>
    <property type="evidence" value="ECO:0007669"/>
    <property type="project" value="InterPro"/>
</dbReference>
<dbReference type="SUPFAM" id="SSF46894">
    <property type="entry name" value="C-terminal effector domain of the bipartite response regulators"/>
    <property type="match status" value="1"/>
</dbReference>
<evidence type="ECO:0000256" key="2">
    <source>
        <dbReference type="ARBA" id="ARBA00023125"/>
    </source>
</evidence>
<dbReference type="Proteomes" id="UP000258927">
    <property type="component" value="Chromosome"/>
</dbReference>
<dbReference type="PANTHER" id="PTHR44688">
    <property type="entry name" value="DNA-BINDING TRANSCRIPTIONAL ACTIVATOR DEVR_DOSR"/>
    <property type="match status" value="1"/>
</dbReference>
<keyword evidence="1" id="KW-0805">Transcription regulation</keyword>
<gene>
    <name evidence="5" type="ORF">MXMO3_00148</name>
</gene>
<name>A0A2R4MA07_9HYPH</name>
<evidence type="ECO:0000313" key="5">
    <source>
        <dbReference type="EMBL" id="AVX02696.1"/>
    </source>
</evidence>
<dbReference type="Pfam" id="PF00196">
    <property type="entry name" value="GerE"/>
    <property type="match status" value="1"/>
</dbReference>
<dbReference type="GO" id="GO:0003677">
    <property type="term" value="F:DNA binding"/>
    <property type="evidence" value="ECO:0007669"/>
    <property type="project" value="UniProtKB-KW"/>
</dbReference>
<dbReference type="InterPro" id="IPR000014">
    <property type="entry name" value="PAS"/>
</dbReference>
<reference evidence="5 6" key="1">
    <citation type="submission" date="2017-05" db="EMBL/GenBank/DDBJ databases">
        <title>Genome Analysis of Maritalea myrionectae HL2708#5.</title>
        <authorList>
            <consortium name="Cotde Inc.-PKNU"/>
            <person name="Jang D."/>
            <person name="Oh H.-M."/>
        </authorList>
    </citation>
    <scope>NUCLEOTIDE SEQUENCE [LARGE SCALE GENOMIC DNA]</scope>
    <source>
        <strain evidence="5 6">HL2708#5</strain>
    </source>
</reference>
<dbReference type="EMBL" id="CP021330">
    <property type="protein sequence ID" value="AVX02696.1"/>
    <property type="molecule type" value="Genomic_DNA"/>
</dbReference>
<dbReference type="Pfam" id="PF13426">
    <property type="entry name" value="PAS_9"/>
    <property type="match status" value="1"/>
</dbReference>
<dbReference type="KEGG" id="mmyr:MXMO3_00148"/>
<dbReference type="SUPFAM" id="SSF55785">
    <property type="entry name" value="PYP-like sensor domain (PAS domain)"/>
    <property type="match status" value="1"/>
</dbReference>
<evidence type="ECO:0000313" key="6">
    <source>
        <dbReference type="Proteomes" id="UP000258927"/>
    </source>
</evidence>
<dbReference type="SMART" id="SM00421">
    <property type="entry name" value="HTH_LUXR"/>
    <property type="match status" value="1"/>
</dbReference>
<dbReference type="PRINTS" id="PR00038">
    <property type="entry name" value="HTHLUXR"/>
</dbReference>
<dbReference type="STRING" id="1122213.GCA_000423365_02864"/>
<dbReference type="PROSITE" id="PS50043">
    <property type="entry name" value="HTH_LUXR_2"/>
    <property type="match status" value="1"/>
</dbReference>
<dbReference type="AlphaFoldDB" id="A0A2R4MA07"/>
<dbReference type="CDD" id="cd00130">
    <property type="entry name" value="PAS"/>
    <property type="match status" value="1"/>
</dbReference>
<dbReference type="Gene3D" id="3.30.450.20">
    <property type="entry name" value="PAS domain"/>
    <property type="match status" value="1"/>
</dbReference>
<dbReference type="PANTHER" id="PTHR44688:SF16">
    <property type="entry name" value="DNA-BINDING TRANSCRIPTIONAL ACTIVATOR DEVR_DOSR"/>
    <property type="match status" value="1"/>
</dbReference>
<keyword evidence="6" id="KW-1185">Reference proteome</keyword>
<dbReference type="InterPro" id="IPR035965">
    <property type="entry name" value="PAS-like_dom_sf"/>
</dbReference>
<sequence>MVLNATVQSQSKYNFNLHEMPVPLAYAEHRIILECNAEFARLFGYGRAELRNKSFHLLYPNFEDFVRTGQMWSTNMTMGITYYDERIMIKADQTRFWCKVRGRSMTSANPFAKAVYCFEPLPRAIAASGYELTDRQRQIVALVAQGKTNGVIADELELSKRTVEAHRARIMKAIGVKNTAELIAWFSAHHSAR</sequence>
<dbReference type="NCBIfam" id="TIGR00229">
    <property type="entry name" value="sensory_box"/>
    <property type="match status" value="1"/>
</dbReference>
<proteinExistence type="predicted"/>
<dbReference type="InterPro" id="IPR016032">
    <property type="entry name" value="Sig_transdc_resp-reg_C-effctor"/>
</dbReference>
<dbReference type="Gene3D" id="1.10.10.10">
    <property type="entry name" value="Winged helix-like DNA-binding domain superfamily/Winged helix DNA-binding domain"/>
    <property type="match status" value="1"/>
</dbReference>
<dbReference type="RefSeq" id="WP_084634206.1">
    <property type="nucleotide sequence ID" value="NZ_CP021330.1"/>
</dbReference>
<dbReference type="CDD" id="cd06170">
    <property type="entry name" value="LuxR_C_like"/>
    <property type="match status" value="1"/>
</dbReference>
<evidence type="ECO:0000256" key="3">
    <source>
        <dbReference type="ARBA" id="ARBA00023163"/>
    </source>
</evidence>
<organism evidence="5 6">
    <name type="scientific">Maritalea myrionectae</name>
    <dbReference type="NCBI Taxonomy" id="454601"/>
    <lineage>
        <taxon>Bacteria</taxon>
        <taxon>Pseudomonadati</taxon>
        <taxon>Pseudomonadota</taxon>
        <taxon>Alphaproteobacteria</taxon>
        <taxon>Hyphomicrobiales</taxon>
        <taxon>Devosiaceae</taxon>
        <taxon>Maritalea</taxon>
    </lineage>
</organism>
<keyword evidence="2" id="KW-0238">DNA-binding</keyword>
<keyword evidence="3" id="KW-0804">Transcription</keyword>
<evidence type="ECO:0000259" key="4">
    <source>
        <dbReference type="PROSITE" id="PS50043"/>
    </source>
</evidence>
<accession>A0A2R4MA07</accession>
<dbReference type="InterPro" id="IPR000792">
    <property type="entry name" value="Tscrpt_reg_LuxR_C"/>
</dbReference>